<organism evidence="8 9">
    <name type="scientific">Cyprinus carpio</name>
    <name type="common">Common carp</name>
    <dbReference type="NCBI Taxonomy" id="7962"/>
    <lineage>
        <taxon>Eukaryota</taxon>
        <taxon>Metazoa</taxon>
        <taxon>Chordata</taxon>
        <taxon>Craniata</taxon>
        <taxon>Vertebrata</taxon>
        <taxon>Euteleostomi</taxon>
        <taxon>Actinopterygii</taxon>
        <taxon>Neopterygii</taxon>
        <taxon>Teleostei</taxon>
        <taxon>Ostariophysi</taxon>
        <taxon>Cypriniformes</taxon>
        <taxon>Cyprinidae</taxon>
        <taxon>Cyprininae</taxon>
        <taxon>Cyprinus</taxon>
    </lineage>
</organism>
<evidence type="ECO:0000256" key="1">
    <source>
        <dbReference type="ARBA" id="ARBA00004572"/>
    </source>
</evidence>
<feature type="domain" description="Armadillo repeat-containing" evidence="7">
    <location>
        <begin position="93"/>
        <end position="311"/>
    </location>
</feature>
<dbReference type="PANTHER" id="PTHR15712:SF23">
    <property type="entry name" value="ARMADILLO REPEAT CONTAINING 10"/>
    <property type="match status" value="1"/>
</dbReference>
<evidence type="ECO:0000256" key="2">
    <source>
        <dbReference type="ARBA" id="ARBA00022692"/>
    </source>
</evidence>
<keyword evidence="6" id="KW-0472">Membrane</keyword>
<name>A0A8C2FED2_CYPCA</name>
<dbReference type="GO" id="GO:0005741">
    <property type="term" value="C:mitochondrial outer membrane"/>
    <property type="evidence" value="ECO:0007669"/>
    <property type="project" value="UniProtKB-SubCell"/>
</dbReference>
<dbReference type="AlphaFoldDB" id="A0A8C2FED2"/>
<dbReference type="PANTHER" id="PTHR15712">
    <property type="entry name" value="ARMADILLO REPEAT CONTAINING PROTEIN"/>
    <property type="match status" value="1"/>
</dbReference>
<evidence type="ECO:0000256" key="5">
    <source>
        <dbReference type="ARBA" id="ARBA00023128"/>
    </source>
</evidence>
<keyword evidence="3" id="KW-1000">Mitochondrion outer membrane</keyword>
<keyword evidence="4" id="KW-1133">Transmembrane helix</keyword>
<dbReference type="Gene3D" id="1.25.10.10">
    <property type="entry name" value="Leucine-rich Repeat Variant"/>
    <property type="match status" value="1"/>
</dbReference>
<sequence length="462" mass="50300">MGDDSVVSRLGSMKALLGIVAGAGASYGIYKLVFGRAGDAGVNRKKSGKSVTIQPGSLMAKVSGFKVVSESDNLDPTADAESSDVFSKSAASLEPRHLSMLLSLLQSSPNPEERRKVLVTLGNAAAFTVNQDLLREFGGLHIIAGFLSDPSPELRVQTLNALNNLSMNIRNQEQLKIYVSSVMQMIEMSPVNSDLQLAALRLLTNLSVTDNHQHLMKKSITLLLSLLVVSNEVLQIQVLKVLVNLSSNPDLMDDIVQAQAPASLILLFDGCTSTSVLLRLLFFVGNLRSWRPSAQVAEALRRRQDSLYCVLLDGSSQLHRKLPLLLSHPDEEVKSQYFGAVVNATFSSTTELTFYITALLRGHQQGNKCLQEIVNPAGLHPLHTSMRSVTPQRILNLPSVQCLTVIFVCVSLSGDLYEIREQRFNSRSAGVSSSLLFISIGGKTSCATRWQKLACYCTSLLL</sequence>
<accession>A0A8C2FED2</accession>
<dbReference type="InterPro" id="IPR011989">
    <property type="entry name" value="ARM-like"/>
</dbReference>
<dbReference type="Proteomes" id="UP000694701">
    <property type="component" value="Unplaced"/>
</dbReference>
<dbReference type="InterPro" id="IPR016024">
    <property type="entry name" value="ARM-type_fold"/>
</dbReference>
<evidence type="ECO:0000259" key="7">
    <source>
        <dbReference type="Pfam" id="PF04826"/>
    </source>
</evidence>
<reference evidence="8" key="1">
    <citation type="submission" date="2025-08" db="UniProtKB">
        <authorList>
            <consortium name="Ensembl"/>
        </authorList>
    </citation>
    <scope>IDENTIFICATION</scope>
</reference>
<dbReference type="Ensembl" id="ENSCCRT00020059489.1">
    <property type="protein sequence ID" value="ENSCCRP00020054346.1"/>
    <property type="gene ID" value="ENSCCRG00020024752.1"/>
</dbReference>
<evidence type="ECO:0000256" key="4">
    <source>
        <dbReference type="ARBA" id="ARBA00022989"/>
    </source>
</evidence>
<proteinExistence type="predicted"/>
<comment type="subcellular location">
    <subcellularLocation>
        <location evidence="1">Mitochondrion outer membrane</location>
        <topology evidence="1">Single-pass membrane protein</topology>
    </subcellularLocation>
</comment>
<dbReference type="Pfam" id="PF04826">
    <property type="entry name" value="Arm_2"/>
    <property type="match status" value="1"/>
</dbReference>
<evidence type="ECO:0000256" key="6">
    <source>
        <dbReference type="ARBA" id="ARBA00023136"/>
    </source>
</evidence>
<dbReference type="SUPFAM" id="SSF48371">
    <property type="entry name" value="ARM repeat"/>
    <property type="match status" value="1"/>
</dbReference>
<dbReference type="InterPro" id="IPR006911">
    <property type="entry name" value="ARM-rpt_dom"/>
</dbReference>
<evidence type="ECO:0000313" key="9">
    <source>
        <dbReference type="Proteomes" id="UP000694701"/>
    </source>
</evidence>
<evidence type="ECO:0000256" key="3">
    <source>
        <dbReference type="ARBA" id="ARBA00022787"/>
    </source>
</evidence>
<keyword evidence="5" id="KW-0496">Mitochondrion</keyword>
<protein>
    <submittedName>
        <fullName evidence="8">Armadillo repeat containing 10</fullName>
    </submittedName>
</protein>
<evidence type="ECO:0000313" key="8">
    <source>
        <dbReference type="Ensembl" id="ENSCCRP00020054346.1"/>
    </source>
</evidence>
<keyword evidence="2" id="KW-0812">Transmembrane</keyword>
<dbReference type="InterPro" id="IPR051303">
    <property type="entry name" value="Armcx_regulator"/>
</dbReference>